<evidence type="ECO:0000256" key="1">
    <source>
        <dbReference type="SAM" id="MobiDB-lite"/>
    </source>
</evidence>
<organism evidence="2">
    <name type="scientific">Aureoumbra lagunensis</name>
    <dbReference type="NCBI Taxonomy" id="44058"/>
    <lineage>
        <taxon>Eukaryota</taxon>
        <taxon>Sar</taxon>
        <taxon>Stramenopiles</taxon>
        <taxon>Ochrophyta</taxon>
        <taxon>Pelagophyceae</taxon>
        <taxon>Pelagomonadales</taxon>
        <taxon>Aureoumbra</taxon>
    </lineage>
</organism>
<feature type="region of interest" description="Disordered" evidence="1">
    <location>
        <begin position="1"/>
        <end position="55"/>
    </location>
</feature>
<feature type="region of interest" description="Disordered" evidence="1">
    <location>
        <begin position="83"/>
        <end position="137"/>
    </location>
</feature>
<accession>A0A7S3NNU4</accession>
<proteinExistence type="predicted"/>
<dbReference type="AlphaFoldDB" id="A0A7S3NNU4"/>
<feature type="compositionally biased region" description="Basic and acidic residues" evidence="1">
    <location>
        <begin position="113"/>
        <end position="137"/>
    </location>
</feature>
<evidence type="ECO:0000313" key="2">
    <source>
        <dbReference type="EMBL" id="CAE0369581.1"/>
    </source>
</evidence>
<dbReference type="EMBL" id="HBIJ01015493">
    <property type="protein sequence ID" value="CAE0369581.1"/>
    <property type="molecule type" value="Transcribed_RNA"/>
</dbReference>
<reference evidence="2" key="1">
    <citation type="submission" date="2021-01" db="EMBL/GenBank/DDBJ databases">
        <authorList>
            <person name="Corre E."/>
            <person name="Pelletier E."/>
            <person name="Niang G."/>
            <person name="Scheremetjew M."/>
            <person name="Finn R."/>
            <person name="Kale V."/>
            <person name="Holt S."/>
            <person name="Cochrane G."/>
            <person name="Meng A."/>
            <person name="Brown T."/>
            <person name="Cohen L."/>
        </authorList>
    </citation>
    <scope>NUCLEOTIDE SEQUENCE</scope>
    <source>
        <strain evidence="2">CCMP1510</strain>
    </source>
</reference>
<sequence>MSSSNDEEESSRASSTDVSEDSSTEEAVSDEEKEDISGVTQKDDGIPKEEEVDAESEVALVRELCEGMDATFARLLLRFPRRQKKAGGSAMRRRLPGDDHFEDQNDNNIWPDEGGKKNDYFDKEQNSSSNKQDEANSRLTEFHRITQTMARLVGEDNPESDRSTFSFEIQNQFEHLAAQAVAALANKPDQTQVVPRWDATNPHHVVAAARFLLDIDNNNDLNSSYISAREQLQLLDSGRRLSHLEAFLPPSASVI</sequence>
<gene>
    <name evidence="2" type="ORF">ALAG00032_LOCUS10344</name>
</gene>
<feature type="compositionally biased region" description="Acidic residues" evidence="1">
    <location>
        <begin position="18"/>
        <end position="34"/>
    </location>
</feature>
<name>A0A7S3NNU4_9STRA</name>
<protein>
    <submittedName>
        <fullName evidence="2">Uncharacterized protein</fullName>
    </submittedName>
</protein>